<keyword evidence="1" id="KW-0175">Coiled coil</keyword>
<evidence type="ECO:0000313" key="4">
    <source>
        <dbReference type="EMBL" id="ESA12647.1"/>
    </source>
</evidence>
<evidence type="ECO:0000256" key="1">
    <source>
        <dbReference type="SAM" id="Coils"/>
    </source>
</evidence>
<feature type="region of interest" description="Disordered" evidence="2">
    <location>
        <begin position="224"/>
        <end position="266"/>
    </location>
</feature>
<dbReference type="AlphaFoldDB" id="U9TZ07"/>
<feature type="compositionally biased region" description="Low complexity" evidence="2">
    <location>
        <begin position="165"/>
        <end position="177"/>
    </location>
</feature>
<dbReference type="HOGENOM" id="CLU_364519_0_0_1"/>
<feature type="coiled-coil region" evidence="1">
    <location>
        <begin position="653"/>
        <end position="775"/>
    </location>
</feature>
<keyword evidence="3" id="KW-0812">Transmembrane</keyword>
<protein>
    <submittedName>
        <fullName evidence="4">Uncharacterized protein</fullName>
    </submittedName>
</protein>
<evidence type="ECO:0000256" key="2">
    <source>
        <dbReference type="SAM" id="MobiDB-lite"/>
    </source>
</evidence>
<feature type="transmembrane region" description="Helical" evidence="3">
    <location>
        <begin position="782"/>
        <end position="802"/>
    </location>
</feature>
<feature type="region of interest" description="Disordered" evidence="2">
    <location>
        <begin position="78"/>
        <end position="180"/>
    </location>
</feature>
<name>U9TZ07_RHIID</name>
<organism evidence="4">
    <name type="scientific">Rhizophagus irregularis (strain DAOM 181602 / DAOM 197198 / MUCL 43194)</name>
    <name type="common">Arbuscular mycorrhizal fungus</name>
    <name type="synonym">Glomus intraradices</name>
    <dbReference type="NCBI Taxonomy" id="747089"/>
    <lineage>
        <taxon>Eukaryota</taxon>
        <taxon>Fungi</taxon>
        <taxon>Fungi incertae sedis</taxon>
        <taxon>Mucoromycota</taxon>
        <taxon>Glomeromycotina</taxon>
        <taxon>Glomeromycetes</taxon>
        <taxon>Glomerales</taxon>
        <taxon>Glomeraceae</taxon>
        <taxon>Rhizophagus</taxon>
    </lineage>
</organism>
<feature type="compositionally biased region" description="Basic and acidic residues" evidence="2">
    <location>
        <begin position="127"/>
        <end position="142"/>
    </location>
</feature>
<sequence length="820" mass="96290">MDDNNNDLIYFGDLNGNKTLCIQLNLVDHLISCFIVIFFFFTAFFFLLKKKKKDMAFSKNTDSPKKVQDTTFINLLDENDHSLPPFETQRQNQLSPFETQRQNQLSPFETQRQNQLSSYEEYEDSDKESLTSDEHDEKKSRSDVATIGSNEPENNQQEFDDYENSTTSSSTSSSPSSLMESALPQYKQVTVCALENCHNQIDFTINNTYDGLIHDIDTRKENVHKNKSEENDSNKSGDTIDHQVERSCSKSVPVIDELKKDDEKDSLEKENFQPIILSRESRKEIELKMEDHKNNVENITHDFHNLSKSFESLGQKYDETIRESIDQEQQVEDVKSKMEFLSNVTNDISKKALETQNNVKDLQEIMAKVPNFENSFKSINEEIRKNEEGMITKFDKQNEKFNDEIRNILSKYYELEKKLKFVDESMKKLRENEMVEHFDLKSKELVSKILIAQTKSGELEHKTKDLEISLNNKFEELGHKFNELEVSLNCKFEEFEHKINAISKSDSLITLLEETKVELQTLFKKEIIENEKNILNRLEEDRNKKLDLMISTVEEEAGKIYGRLETVESYYEILKREFKECDAEIMRRLEEDNVTSDQIIRDKISEAIELYTRGNDAKVDQRIREAIESYEAKVNKLADTSFELEATFSEEIQKTAEKRTRVMEEENKKLKEQRRELKNKLEAKEAEYLECKNECDNNDEIITGLGKDKFELENKVRQLKSDRKRLETQIKEKEDHAHEIERTYKEKLDENNEEIRKMKVNFEKLDQQIKSAEIDKFWYKGWLYASLAIVVALLIANFYLLVNPFDNNWYFVASLGPAPQ</sequence>
<reference evidence="4" key="1">
    <citation type="submission" date="2013-07" db="EMBL/GenBank/DDBJ databases">
        <title>The genome of an arbuscular mycorrhizal fungus provides insights into the evolution of the oldest plant symbiosis.</title>
        <authorList>
            <consortium name="DOE Joint Genome Institute"/>
            <person name="Tisserant E."/>
            <person name="Malbreil M."/>
            <person name="Kuo A."/>
            <person name="Kohler A."/>
            <person name="Symeonidi A."/>
            <person name="Balestrini R."/>
            <person name="Charron P."/>
            <person name="Duensing N."/>
            <person name="Frei-dit-Frey N."/>
            <person name="Gianinazzi-Pearson V."/>
            <person name="Gilbert B."/>
            <person name="Handa Y."/>
            <person name="Hijri M."/>
            <person name="Kaul R."/>
            <person name="Kawaguchi M."/>
            <person name="Krajinski F."/>
            <person name="Lammers P."/>
            <person name="Lapierre D."/>
            <person name="Masclaux F.G."/>
            <person name="Murat C."/>
            <person name="Morin E."/>
            <person name="Ndikumana S."/>
            <person name="Pagni M."/>
            <person name="Petitpierre D."/>
            <person name="Requena N."/>
            <person name="Rosikiewicz P."/>
            <person name="Riley R."/>
            <person name="Saito K."/>
            <person name="San Clemente H."/>
            <person name="Shapiro H."/>
            <person name="van Tuinen D."/>
            <person name="Becard G."/>
            <person name="Bonfante P."/>
            <person name="Paszkowski U."/>
            <person name="Shachar-Hill Y."/>
            <person name="Young J.P."/>
            <person name="Sanders I.R."/>
            <person name="Henrissat B."/>
            <person name="Rensing S.A."/>
            <person name="Grigoriev I.V."/>
            <person name="Corradi N."/>
            <person name="Roux C."/>
            <person name="Martin F."/>
        </authorList>
    </citation>
    <scope>NUCLEOTIDE SEQUENCE</scope>
    <source>
        <strain evidence="4">DAOM 197198</strain>
    </source>
</reference>
<feature type="compositionally biased region" description="Polar residues" evidence="2">
    <location>
        <begin position="147"/>
        <end position="157"/>
    </location>
</feature>
<keyword evidence="3" id="KW-1133">Transmembrane helix</keyword>
<evidence type="ECO:0000256" key="3">
    <source>
        <dbReference type="SAM" id="Phobius"/>
    </source>
</evidence>
<dbReference type="VEuPathDB" id="FungiDB:RhiirFUN_012201"/>
<keyword evidence="3" id="KW-0472">Membrane</keyword>
<accession>U9TZ07</accession>
<feature type="coiled-coil region" evidence="1">
    <location>
        <begin position="398"/>
        <end position="432"/>
    </location>
</feature>
<dbReference type="EMBL" id="KI284712">
    <property type="protein sequence ID" value="ESA12647.1"/>
    <property type="molecule type" value="Genomic_DNA"/>
</dbReference>
<proteinExistence type="predicted"/>
<gene>
    <name evidence="4" type="ORF">GLOINDRAFT_182914</name>
</gene>
<feature type="transmembrane region" description="Helical" evidence="3">
    <location>
        <begin position="29"/>
        <end position="48"/>
    </location>
</feature>
<feature type="compositionally biased region" description="Polar residues" evidence="2">
    <location>
        <begin position="88"/>
        <end position="116"/>
    </location>
</feature>
<feature type="compositionally biased region" description="Basic and acidic residues" evidence="2">
    <location>
        <begin position="224"/>
        <end position="248"/>
    </location>
</feature>
<feature type="compositionally biased region" description="Basic and acidic residues" evidence="2">
    <location>
        <begin position="256"/>
        <end position="266"/>
    </location>
</feature>